<accession>A0ABX1VVK1</accession>
<dbReference type="Proteomes" id="UP000539052">
    <property type="component" value="Unassembled WGS sequence"/>
</dbReference>
<evidence type="ECO:0000313" key="2">
    <source>
        <dbReference type="Proteomes" id="UP000539052"/>
    </source>
</evidence>
<organism evidence="1 2">
    <name type="scientific">Lacrimispora defluvii</name>
    <dbReference type="NCBI Taxonomy" id="2719233"/>
    <lineage>
        <taxon>Bacteria</taxon>
        <taxon>Bacillati</taxon>
        <taxon>Bacillota</taxon>
        <taxon>Clostridia</taxon>
        <taxon>Lachnospirales</taxon>
        <taxon>Lachnospiraceae</taxon>
        <taxon>Lacrimispora</taxon>
    </lineage>
</organism>
<comment type="caution">
    <text evidence="1">The sequence shown here is derived from an EMBL/GenBank/DDBJ whole genome shotgun (WGS) entry which is preliminary data.</text>
</comment>
<proteinExistence type="predicted"/>
<evidence type="ECO:0000313" key="1">
    <source>
        <dbReference type="EMBL" id="NNJ32459.1"/>
    </source>
</evidence>
<reference evidence="1 2" key="1">
    <citation type="submission" date="2020-03" db="EMBL/GenBank/DDBJ databases">
        <title>Genome Sequence of industrial isolate, B5A.</title>
        <authorList>
            <person name="Sharma S."/>
            <person name="Patil P.B."/>
            <person name="Korpole S."/>
        </authorList>
    </citation>
    <scope>NUCLEOTIDE SEQUENCE [LARGE SCALE GENOMIC DNA]</scope>
    <source>
        <strain evidence="1 2">PI-S10-B5A</strain>
    </source>
</reference>
<keyword evidence="2" id="KW-1185">Reference proteome</keyword>
<protein>
    <submittedName>
        <fullName evidence="1">Uncharacterized protein</fullName>
    </submittedName>
</protein>
<name>A0ABX1VVK1_9FIRM</name>
<dbReference type="EMBL" id="JAAOXG010000059">
    <property type="protein sequence ID" value="NNJ32459.1"/>
    <property type="molecule type" value="Genomic_DNA"/>
</dbReference>
<dbReference type="RefSeq" id="WP_170823532.1">
    <property type="nucleotide sequence ID" value="NZ_JAAOXG010000059.1"/>
</dbReference>
<gene>
    <name evidence="1" type="ORF">G9470_22090</name>
</gene>
<sequence>MEQKTLDEVIHNIIELQKKCQEISESDFNNIVQDIIKEICSEDDVMSKKFITAIFELIHDNVYITF</sequence>